<comment type="caution">
    <text evidence="1">The sequence shown here is derived from an EMBL/GenBank/DDBJ whole genome shotgun (WGS) entry which is preliminary data.</text>
</comment>
<dbReference type="EMBL" id="BAAAQB010000038">
    <property type="protein sequence ID" value="GAA2141754.1"/>
    <property type="molecule type" value="Genomic_DNA"/>
</dbReference>
<sequence length="47" mass="5601">MRQLVISNIRFPQTADVREIIHYPTQLSLTDRNAVHAYMKTRYPELL</sequence>
<organism evidence="1 2">
    <name type="scientific">Arthrobacter humicola</name>
    <dbReference type="NCBI Taxonomy" id="409291"/>
    <lineage>
        <taxon>Bacteria</taxon>
        <taxon>Bacillati</taxon>
        <taxon>Actinomycetota</taxon>
        <taxon>Actinomycetes</taxon>
        <taxon>Micrococcales</taxon>
        <taxon>Micrococcaceae</taxon>
        <taxon>Arthrobacter</taxon>
    </lineage>
</organism>
<gene>
    <name evidence="1" type="ORF">GCM10009825_30610</name>
</gene>
<evidence type="ECO:0000313" key="2">
    <source>
        <dbReference type="Proteomes" id="UP001500102"/>
    </source>
</evidence>
<name>A0ABP5L6V8_9MICC</name>
<evidence type="ECO:0000313" key="1">
    <source>
        <dbReference type="EMBL" id="GAA2141754.1"/>
    </source>
</evidence>
<proteinExistence type="predicted"/>
<dbReference type="Proteomes" id="UP001500102">
    <property type="component" value="Unassembled WGS sequence"/>
</dbReference>
<accession>A0ABP5L6V8</accession>
<protein>
    <submittedName>
        <fullName evidence="1">Uncharacterized protein</fullName>
    </submittedName>
</protein>
<keyword evidence="2" id="KW-1185">Reference proteome</keyword>
<reference evidence="2" key="1">
    <citation type="journal article" date="2019" name="Int. J. Syst. Evol. Microbiol.">
        <title>The Global Catalogue of Microorganisms (GCM) 10K type strain sequencing project: providing services to taxonomists for standard genome sequencing and annotation.</title>
        <authorList>
            <consortium name="The Broad Institute Genomics Platform"/>
            <consortium name="The Broad Institute Genome Sequencing Center for Infectious Disease"/>
            <person name="Wu L."/>
            <person name="Ma J."/>
        </authorList>
    </citation>
    <scope>NUCLEOTIDE SEQUENCE [LARGE SCALE GENOMIC DNA]</scope>
    <source>
        <strain evidence="2">JCM 15921</strain>
    </source>
</reference>